<evidence type="ECO:0000313" key="11">
    <source>
        <dbReference type="EMBL" id="CAL0313237.1"/>
    </source>
</evidence>
<keyword evidence="7" id="KW-0539">Nucleus</keyword>
<keyword evidence="12" id="KW-1185">Reference proteome</keyword>
<evidence type="ECO:0000256" key="2">
    <source>
        <dbReference type="ARBA" id="ARBA00004629"/>
    </source>
</evidence>
<keyword evidence="3" id="KW-0158">Chromosome</keyword>
<proteinExistence type="predicted"/>
<name>A0AAV1WVM1_LUPLU</name>
<evidence type="ECO:0000256" key="5">
    <source>
        <dbReference type="ARBA" id="ARBA00022776"/>
    </source>
</evidence>
<keyword evidence="8" id="KW-0131">Cell cycle</keyword>
<dbReference type="Proteomes" id="UP001497480">
    <property type="component" value="Unassembled WGS sequence"/>
</dbReference>
<evidence type="ECO:0000313" key="12">
    <source>
        <dbReference type="Proteomes" id="UP001497480"/>
    </source>
</evidence>
<evidence type="ECO:0000256" key="1">
    <source>
        <dbReference type="ARBA" id="ARBA00004123"/>
    </source>
</evidence>
<keyword evidence="6" id="KW-0995">Kinetochore</keyword>
<keyword evidence="10" id="KW-0175">Coiled coil</keyword>
<keyword evidence="5" id="KW-0498">Mitosis</keyword>
<feature type="coiled-coil region" evidence="10">
    <location>
        <begin position="126"/>
        <end position="153"/>
    </location>
</feature>
<dbReference type="AlphaFoldDB" id="A0AAV1WVM1"/>
<protein>
    <submittedName>
        <fullName evidence="11">Uncharacterized protein</fullName>
    </submittedName>
</protein>
<dbReference type="GO" id="GO:0005634">
    <property type="term" value="C:nucleus"/>
    <property type="evidence" value="ECO:0007669"/>
    <property type="project" value="UniProtKB-SubCell"/>
</dbReference>
<evidence type="ECO:0000256" key="8">
    <source>
        <dbReference type="ARBA" id="ARBA00023306"/>
    </source>
</evidence>
<dbReference type="PANTHER" id="PTHR15459:SF3">
    <property type="entry name" value="POLYAMINE-MODULATED FACTOR 1"/>
    <property type="match status" value="1"/>
</dbReference>
<dbReference type="EMBL" id="CAXHTB010000010">
    <property type="protein sequence ID" value="CAL0313237.1"/>
    <property type="molecule type" value="Genomic_DNA"/>
</dbReference>
<keyword evidence="9" id="KW-0137">Centromere</keyword>
<accession>A0AAV1WVM1</accession>
<evidence type="ECO:0000256" key="7">
    <source>
        <dbReference type="ARBA" id="ARBA00023242"/>
    </source>
</evidence>
<evidence type="ECO:0000256" key="3">
    <source>
        <dbReference type="ARBA" id="ARBA00022454"/>
    </source>
</evidence>
<dbReference type="GO" id="GO:0051301">
    <property type="term" value="P:cell division"/>
    <property type="evidence" value="ECO:0007669"/>
    <property type="project" value="UniProtKB-KW"/>
</dbReference>
<organism evidence="11 12">
    <name type="scientific">Lupinus luteus</name>
    <name type="common">European yellow lupine</name>
    <dbReference type="NCBI Taxonomy" id="3873"/>
    <lineage>
        <taxon>Eukaryota</taxon>
        <taxon>Viridiplantae</taxon>
        <taxon>Streptophyta</taxon>
        <taxon>Embryophyta</taxon>
        <taxon>Tracheophyta</taxon>
        <taxon>Spermatophyta</taxon>
        <taxon>Magnoliopsida</taxon>
        <taxon>eudicotyledons</taxon>
        <taxon>Gunneridae</taxon>
        <taxon>Pentapetalae</taxon>
        <taxon>rosids</taxon>
        <taxon>fabids</taxon>
        <taxon>Fabales</taxon>
        <taxon>Fabaceae</taxon>
        <taxon>Papilionoideae</taxon>
        <taxon>50 kb inversion clade</taxon>
        <taxon>genistoids sensu lato</taxon>
        <taxon>core genistoids</taxon>
        <taxon>Genisteae</taxon>
        <taxon>Lupinus</taxon>
    </lineage>
</organism>
<dbReference type="GO" id="GO:0007059">
    <property type="term" value="P:chromosome segregation"/>
    <property type="evidence" value="ECO:0007669"/>
    <property type="project" value="TreeGrafter"/>
</dbReference>
<gene>
    <name evidence="11" type="ORF">LLUT_LOCUS14297</name>
</gene>
<dbReference type="GO" id="GO:0000444">
    <property type="term" value="C:MIS12/MIND type complex"/>
    <property type="evidence" value="ECO:0007669"/>
    <property type="project" value="InterPro"/>
</dbReference>
<dbReference type="InterPro" id="IPR007128">
    <property type="entry name" value="PMF1/Nnf1"/>
</dbReference>
<comment type="caution">
    <text evidence="11">The sequence shown here is derived from an EMBL/GenBank/DDBJ whole genome shotgun (WGS) entry which is preliminary data.</text>
</comment>
<keyword evidence="4" id="KW-0132">Cell division</keyword>
<evidence type="ECO:0000256" key="4">
    <source>
        <dbReference type="ARBA" id="ARBA00022618"/>
    </source>
</evidence>
<dbReference type="PANTHER" id="PTHR15459">
    <property type="entry name" value="POLYAMINE-MODULATED FACTOR 1"/>
    <property type="match status" value="1"/>
</dbReference>
<sequence>MDTISETSANPAIGIGSRFSDFNNSFKFALRSLLTACSNEEFYKAFSSFSSTEKESLHRLYLQVITSLHENIEDEFDSICHRTKVGATLDAVEEIVEERELDLLSSNRSNMTDVAENLSTAKKNELQHLMQMVQAAEEHNQMIRKRLQLLKESRHALSGSSHAVEKFRSMNVNYGANKGDV</sequence>
<evidence type="ECO:0000256" key="10">
    <source>
        <dbReference type="SAM" id="Coils"/>
    </source>
</evidence>
<evidence type="ECO:0000256" key="9">
    <source>
        <dbReference type="ARBA" id="ARBA00023328"/>
    </source>
</evidence>
<reference evidence="11 12" key="1">
    <citation type="submission" date="2024-03" db="EMBL/GenBank/DDBJ databases">
        <authorList>
            <person name="Martinez-Hernandez J."/>
        </authorList>
    </citation>
    <scope>NUCLEOTIDE SEQUENCE [LARGE SCALE GENOMIC DNA]</scope>
</reference>
<comment type="subcellular location">
    <subcellularLocation>
        <location evidence="2">Chromosome</location>
        <location evidence="2">Centromere</location>
        <location evidence="2">Kinetochore</location>
    </subcellularLocation>
    <subcellularLocation>
        <location evidence="1">Nucleus</location>
    </subcellularLocation>
</comment>
<evidence type="ECO:0000256" key="6">
    <source>
        <dbReference type="ARBA" id="ARBA00022838"/>
    </source>
</evidence>
<dbReference type="Pfam" id="PF03980">
    <property type="entry name" value="Nnf1"/>
    <property type="match status" value="1"/>
</dbReference>